<dbReference type="InterPro" id="IPR007111">
    <property type="entry name" value="NACHT_NTPase"/>
</dbReference>
<dbReference type="Pfam" id="PF24883">
    <property type="entry name" value="NPHP3_N"/>
    <property type="match status" value="1"/>
</dbReference>
<feature type="domain" description="NACHT" evidence="2">
    <location>
        <begin position="258"/>
        <end position="410"/>
    </location>
</feature>
<protein>
    <recommendedName>
        <fullName evidence="2">NACHT domain-containing protein</fullName>
    </recommendedName>
</protein>
<gene>
    <name evidence="3" type="ORF">DFH94DRAFT_634684</name>
</gene>
<organism evidence="3 4">
    <name type="scientific">Russula ochroleuca</name>
    <dbReference type="NCBI Taxonomy" id="152965"/>
    <lineage>
        <taxon>Eukaryota</taxon>
        <taxon>Fungi</taxon>
        <taxon>Dikarya</taxon>
        <taxon>Basidiomycota</taxon>
        <taxon>Agaricomycotina</taxon>
        <taxon>Agaricomycetes</taxon>
        <taxon>Russulales</taxon>
        <taxon>Russulaceae</taxon>
        <taxon>Russula</taxon>
    </lineage>
</organism>
<dbReference type="PANTHER" id="PTHR10039">
    <property type="entry name" value="AMELOGENIN"/>
    <property type="match status" value="1"/>
</dbReference>
<reference evidence="3" key="1">
    <citation type="submission" date="2019-10" db="EMBL/GenBank/DDBJ databases">
        <authorList>
            <consortium name="DOE Joint Genome Institute"/>
            <person name="Kuo A."/>
            <person name="Miyauchi S."/>
            <person name="Kiss E."/>
            <person name="Drula E."/>
            <person name="Kohler A."/>
            <person name="Sanchez-Garcia M."/>
            <person name="Andreopoulos B."/>
            <person name="Barry K.W."/>
            <person name="Bonito G."/>
            <person name="Buee M."/>
            <person name="Carver A."/>
            <person name="Chen C."/>
            <person name="Cichocki N."/>
            <person name="Clum A."/>
            <person name="Culley D."/>
            <person name="Crous P.W."/>
            <person name="Fauchery L."/>
            <person name="Girlanda M."/>
            <person name="Hayes R."/>
            <person name="Keri Z."/>
            <person name="LaButti K."/>
            <person name="Lipzen A."/>
            <person name="Lombard V."/>
            <person name="Magnuson J."/>
            <person name="Maillard F."/>
            <person name="Morin E."/>
            <person name="Murat C."/>
            <person name="Nolan M."/>
            <person name="Ohm R."/>
            <person name="Pangilinan J."/>
            <person name="Pereira M."/>
            <person name="Perotto S."/>
            <person name="Peter M."/>
            <person name="Riley R."/>
            <person name="Sitrit Y."/>
            <person name="Stielow B."/>
            <person name="Szollosi G."/>
            <person name="Zifcakova L."/>
            <person name="Stursova M."/>
            <person name="Spatafora J.W."/>
            <person name="Tedersoo L."/>
            <person name="Vaario L.-M."/>
            <person name="Yamada A."/>
            <person name="Yan M."/>
            <person name="Wang P."/>
            <person name="Xu J."/>
            <person name="Bruns T."/>
            <person name="Baldrian P."/>
            <person name="Vilgalys R."/>
            <person name="Henrissat B."/>
            <person name="Grigoriev I.V."/>
            <person name="Hibbett D."/>
            <person name="Nagy L.G."/>
            <person name="Martin F.M."/>
        </authorList>
    </citation>
    <scope>NUCLEOTIDE SEQUENCE</scope>
    <source>
        <strain evidence="3">Prilba</strain>
    </source>
</reference>
<feature type="non-terminal residue" evidence="3">
    <location>
        <position position="1"/>
    </location>
</feature>
<keyword evidence="1" id="KW-0677">Repeat</keyword>
<evidence type="ECO:0000259" key="2">
    <source>
        <dbReference type="PROSITE" id="PS50837"/>
    </source>
</evidence>
<accession>A0A9P5MS40</accession>
<dbReference type="Gene3D" id="1.20.5.340">
    <property type="match status" value="1"/>
</dbReference>
<comment type="caution">
    <text evidence="3">The sequence shown here is derived from an EMBL/GenBank/DDBJ whole genome shotgun (WGS) entry which is preliminary data.</text>
</comment>
<dbReference type="InterPro" id="IPR054471">
    <property type="entry name" value="GPIID_WHD"/>
</dbReference>
<dbReference type="EMBL" id="WHVB01000014">
    <property type="protein sequence ID" value="KAF8476564.1"/>
    <property type="molecule type" value="Genomic_DNA"/>
</dbReference>
<dbReference type="InterPro" id="IPR027417">
    <property type="entry name" value="P-loop_NTPase"/>
</dbReference>
<evidence type="ECO:0000256" key="1">
    <source>
        <dbReference type="ARBA" id="ARBA00022737"/>
    </source>
</evidence>
<dbReference type="PANTHER" id="PTHR10039:SF16">
    <property type="entry name" value="GPI INOSITOL-DEACYLASE"/>
    <property type="match status" value="1"/>
</dbReference>
<dbReference type="AlphaFoldDB" id="A0A9P5MS40"/>
<proteinExistence type="predicted"/>
<evidence type="ECO:0000313" key="3">
    <source>
        <dbReference type="EMBL" id="KAF8476564.1"/>
    </source>
</evidence>
<dbReference type="SUPFAM" id="SSF52540">
    <property type="entry name" value="P-loop containing nucleoside triphosphate hydrolases"/>
    <property type="match status" value="1"/>
</dbReference>
<name>A0A9P5MS40_9AGAM</name>
<dbReference type="OrthoDB" id="7464126at2759"/>
<dbReference type="Pfam" id="PF22939">
    <property type="entry name" value="WHD_GPIID"/>
    <property type="match status" value="1"/>
</dbReference>
<dbReference type="InterPro" id="IPR056884">
    <property type="entry name" value="NPHP3-like_N"/>
</dbReference>
<dbReference type="Gene3D" id="3.40.50.300">
    <property type="entry name" value="P-loop containing nucleotide triphosphate hydrolases"/>
    <property type="match status" value="1"/>
</dbReference>
<evidence type="ECO:0000313" key="4">
    <source>
        <dbReference type="Proteomes" id="UP000759537"/>
    </source>
</evidence>
<keyword evidence="4" id="KW-1185">Reference proteome</keyword>
<reference evidence="3" key="2">
    <citation type="journal article" date="2020" name="Nat. Commun.">
        <title>Large-scale genome sequencing of mycorrhizal fungi provides insights into the early evolution of symbiotic traits.</title>
        <authorList>
            <person name="Miyauchi S."/>
            <person name="Kiss E."/>
            <person name="Kuo A."/>
            <person name="Drula E."/>
            <person name="Kohler A."/>
            <person name="Sanchez-Garcia M."/>
            <person name="Morin E."/>
            <person name="Andreopoulos B."/>
            <person name="Barry K.W."/>
            <person name="Bonito G."/>
            <person name="Buee M."/>
            <person name="Carver A."/>
            <person name="Chen C."/>
            <person name="Cichocki N."/>
            <person name="Clum A."/>
            <person name="Culley D."/>
            <person name="Crous P.W."/>
            <person name="Fauchery L."/>
            <person name="Girlanda M."/>
            <person name="Hayes R.D."/>
            <person name="Keri Z."/>
            <person name="LaButti K."/>
            <person name="Lipzen A."/>
            <person name="Lombard V."/>
            <person name="Magnuson J."/>
            <person name="Maillard F."/>
            <person name="Murat C."/>
            <person name="Nolan M."/>
            <person name="Ohm R.A."/>
            <person name="Pangilinan J."/>
            <person name="Pereira M.F."/>
            <person name="Perotto S."/>
            <person name="Peter M."/>
            <person name="Pfister S."/>
            <person name="Riley R."/>
            <person name="Sitrit Y."/>
            <person name="Stielow J.B."/>
            <person name="Szollosi G."/>
            <person name="Zifcakova L."/>
            <person name="Stursova M."/>
            <person name="Spatafora J.W."/>
            <person name="Tedersoo L."/>
            <person name="Vaario L.M."/>
            <person name="Yamada A."/>
            <person name="Yan M."/>
            <person name="Wang P."/>
            <person name="Xu J."/>
            <person name="Bruns T."/>
            <person name="Baldrian P."/>
            <person name="Vilgalys R."/>
            <person name="Dunand C."/>
            <person name="Henrissat B."/>
            <person name="Grigoriev I.V."/>
            <person name="Hibbett D."/>
            <person name="Nagy L.G."/>
            <person name="Martin F.M."/>
        </authorList>
    </citation>
    <scope>NUCLEOTIDE SEQUENCE</scope>
    <source>
        <strain evidence="3">Prilba</strain>
    </source>
</reference>
<dbReference type="Proteomes" id="UP000759537">
    <property type="component" value="Unassembled WGS sequence"/>
</dbReference>
<dbReference type="PROSITE" id="PS50837">
    <property type="entry name" value="NACHT"/>
    <property type="match status" value="1"/>
</dbReference>
<sequence>MPQETCLRCATHILLTGIFACDSDIFRDWCPTFSESPYWLRVGHCNAHTSQAAKDARASQDILIDIFERVEMFFRRLEIYVGVPPTPEMMDIIVQIMVEVLSILGIAMKEIQQGRIKKYLKKLIGRTDIEDGLKRLDKLTQEESRMAAAENLKATHAVDERVKGVADTSAAIDNRVAGVGDQITGVYERVAGVDDRVQRAANDVDEIKRNQLRENIHKWLSPPDPSTNHNIVCGTHHKKSATWFFQGSIFKEWKSTGSLLWIHGKPGSGKSIICSTVIEDIEVMCKVGQASMAYFYFDFRDANKQGLRDLVYSLLTQLSACSGPRCDILSDLYSVHDQGKKQPSDSILAKCLKKMLTLPDQPPTYLIIDALDESPNAPGIPSPRERVLQLLEDLVNLSLPNLHICVTSRPEIDIRNVLEPLTPRRVSLHDQSGQRKDIADYIRSVVYSNSEQIMRRWRMEDKELVIETLSERADGMFRWAFCQLEPLRYCLPPSVRHTLDELPESLDETYERVLREIKKPNRLHARRLLQCLAVAIRPLNVKELAEVLAVDFDDADGIPRLKTNWRWEDQEQALLSSCSSLITIVEADDSRIVQFSHFSVKEYLTSARLATSDVSRYHIDLEPAHTILAQACMGVL</sequence>